<dbReference type="STRING" id="561176.SAMN04488561_1419"/>
<organism evidence="3 4">
    <name type="scientific">Jiangella alba</name>
    <dbReference type="NCBI Taxonomy" id="561176"/>
    <lineage>
        <taxon>Bacteria</taxon>
        <taxon>Bacillati</taxon>
        <taxon>Actinomycetota</taxon>
        <taxon>Actinomycetes</taxon>
        <taxon>Jiangellales</taxon>
        <taxon>Jiangellaceae</taxon>
        <taxon>Jiangella</taxon>
    </lineage>
</organism>
<sequence length="345" mass="36292">MSAARIEALLARAREERVFSAAAWSVGTADGELAGGVLGTRSWDGPALARGDLFDLASVTKPIAGLAVMALLEEGALTLGTAVGDLLPFFRGSTKEALTARDLMLHTSGLPGQVPMYRDHPTRDAMLDGLWVLPPRRAPGEAVEYSSQGLMLLGLMAEAAAATTLDVLVERYVAAPAGAASLRFTPEAGDRERCVATEDCPWRGRVVTGEVHDENAVVLGGVAAHAGLFGGVDDLARLGRALLANRAERVLLHPATFAAMTRPRTAHLGEVRALTWQGYDDIGSPAGDLVGPATFGHTGFTGTSLFADPELGRYFVLLTNRVHPSRAGTGIAVVRRAFHNLAVLS</sequence>
<evidence type="ECO:0000313" key="4">
    <source>
        <dbReference type="Proteomes" id="UP000181980"/>
    </source>
</evidence>
<dbReference type="GO" id="GO:0016787">
    <property type="term" value="F:hydrolase activity"/>
    <property type="evidence" value="ECO:0007669"/>
    <property type="project" value="UniProtKB-KW"/>
</dbReference>
<evidence type="ECO:0000256" key="1">
    <source>
        <dbReference type="ARBA" id="ARBA00022801"/>
    </source>
</evidence>
<dbReference type="PANTHER" id="PTHR43283">
    <property type="entry name" value="BETA-LACTAMASE-RELATED"/>
    <property type="match status" value="1"/>
</dbReference>
<dbReference type="InterPro" id="IPR001466">
    <property type="entry name" value="Beta-lactam-related"/>
</dbReference>
<gene>
    <name evidence="3" type="ORF">SAMN04488561_1419</name>
</gene>
<reference evidence="4" key="1">
    <citation type="submission" date="2016-10" db="EMBL/GenBank/DDBJ databases">
        <authorList>
            <person name="Varghese N."/>
            <person name="Submissions S."/>
        </authorList>
    </citation>
    <scope>NUCLEOTIDE SEQUENCE [LARGE SCALE GENOMIC DNA]</scope>
    <source>
        <strain evidence="4">DSM 45237</strain>
    </source>
</reference>
<dbReference type="InterPro" id="IPR050789">
    <property type="entry name" value="Diverse_Enzym_Activities"/>
</dbReference>
<evidence type="ECO:0000313" key="3">
    <source>
        <dbReference type="EMBL" id="SEE46878.1"/>
    </source>
</evidence>
<protein>
    <submittedName>
        <fullName evidence="3">CubicO group peptidase, beta-lactamase class C family</fullName>
    </submittedName>
</protein>
<evidence type="ECO:0000259" key="2">
    <source>
        <dbReference type="Pfam" id="PF00144"/>
    </source>
</evidence>
<keyword evidence="4" id="KW-1185">Reference proteome</keyword>
<dbReference type="InterPro" id="IPR012338">
    <property type="entry name" value="Beta-lactam/transpept-like"/>
</dbReference>
<feature type="domain" description="Beta-lactamase-related" evidence="2">
    <location>
        <begin position="19"/>
        <end position="327"/>
    </location>
</feature>
<dbReference type="AlphaFoldDB" id="A0A1H5J5H8"/>
<dbReference type="RefSeq" id="WP_069114545.1">
    <property type="nucleotide sequence ID" value="NZ_FNUC01000003.1"/>
</dbReference>
<dbReference type="PANTHER" id="PTHR43283:SF11">
    <property type="entry name" value="BETA-LACTAMASE-RELATED DOMAIN-CONTAINING PROTEIN"/>
    <property type="match status" value="1"/>
</dbReference>
<dbReference type="Proteomes" id="UP000181980">
    <property type="component" value="Unassembled WGS sequence"/>
</dbReference>
<dbReference type="Gene3D" id="3.40.710.10">
    <property type="entry name" value="DD-peptidase/beta-lactamase superfamily"/>
    <property type="match status" value="1"/>
</dbReference>
<accession>A0A1H5J5H8</accession>
<keyword evidence="1" id="KW-0378">Hydrolase</keyword>
<dbReference type="SUPFAM" id="SSF56601">
    <property type="entry name" value="beta-lactamase/transpeptidase-like"/>
    <property type="match status" value="1"/>
</dbReference>
<name>A0A1H5J5H8_9ACTN</name>
<dbReference type="Pfam" id="PF00144">
    <property type="entry name" value="Beta-lactamase"/>
    <property type="match status" value="1"/>
</dbReference>
<proteinExistence type="predicted"/>
<dbReference type="EMBL" id="FNUC01000003">
    <property type="protein sequence ID" value="SEE46878.1"/>
    <property type="molecule type" value="Genomic_DNA"/>
</dbReference>